<dbReference type="PANTHER" id="PTHR14136">
    <property type="entry name" value="BTB_POZ DOMAIN-CONTAINING PROTEIN KCTD9"/>
    <property type="match status" value="1"/>
</dbReference>
<protein>
    <recommendedName>
        <fullName evidence="2">Pentapeptide repeat-containing protein</fullName>
    </recommendedName>
</protein>
<dbReference type="PANTHER" id="PTHR14136:SF17">
    <property type="entry name" value="BTB_POZ DOMAIN-CONTAINING PROTEIN KCTD9"/>
    <property type="match status" value="1"/>
</dbReference>
<name>X0S188_9ZZZZ</name>
<sequence>QERSELGFDQLTRDEIGAKLAFAFKDGQLRFREFAFNYLEVRGELFAQGIDPEELSLDMAACDLSETDLGWADLRGANLERADLRWANLRGAYLLEANFSKANLRGADLRGTNLREADFRGADLAGADF</sequence>
<dbReference type="Gene3D" id="2.160.20.80">
    <property type="entry name" value="E3 ubiquitin-protein ligase SopA"/>
    <property type="match status" value="1"/>
</dbReference>
<comment type="caution">
    <text evidence="1">The sequence shown here is derived from an EMBL/GenBank/DDBJ whole genome shotgun (WGS) entry which is preliminary data.</text>
</comment>
<dbReference type="InterPro" id="IPR051082">
    <property type="entry name" value="Pentapeptide-BTB/POZ_domain"/>
</dbReference>
<accession>X0S188</accession>
<reference evidence="1" key="1">
    <citation type="journal article" date="2014" name="Front. Microbiol.">
        <title>High frequency of phylogenetically diverse reductive dehalogenase-homologous genes in deep subseafloor sedimentary metagenomes.</title>
        <authorList>
            <person name="Kawai M."/>
            <person name="Futagami T."/>
            <person name="Toyoda A."/>
            <person name="Takaki Y."/>
            <person name="Nishi S."/>
            <person name="Hori S."/>
            <person name="Arai W."/>
            <person name="Tsubouchi T."/>
            <person name="Morono Y."/>
            <person name="Uchiyama I."/>
            <person name="Ito T."/>
            <person name="Fujiyama A."/>
            <person name="Inagaki F."/>
            <person name="Takami H."/>
        </authorList>
    </citation>
    <scope>NUCLEOTIDE SEQUENCE</scope>
    <source>
        <strain evidence="1">Expedition CK06-06</strain>
    </source>
</reference>
<organism evidence="1">
    <name type="scientific">marine sediment metagenome</name>
    <dbReference type="NCBI Taxonomy" id="412755"/>
    <lineage>
        <taxon>unclassified sequences</taxon>
        <taxon>metagenomes</taxon>
        <taxon>ecological metagenomes</taxon>
    </lineage>
</organism>
<gene>
    <name evidence="1" type="ORF">S01H1_15624</name>
</gene>
<dbReference type="AlphaFoldDB" id="X0S188"/>
<evidence type="ECO:0000313" key="1">
    <source>
        <dbReference type="EMBL" id="GAF74834.1"/>
    </source>
</evidence>
<dbReference type="Pfam" id="PF00805">
    <property type="entry name" value="Pentapeptide"/>
    <property type="match status" value="2"/>
</dbReference>
<evidence type="ECO:0008006" key="2">
    <source>
        <dbReference type="Google" id="ProtNLM"/>
    </source>
</evidence>
<dbReference type="SUPFAM" id="SSF141571">
    <property type="entry name" value="Pentapeptide repeat-like"/>
    <property type="match status" value="1"/>
</dbReference>
<dbReference type="InterPro" id="IPR001646">
    <property type="entry name" value="5peptide_repeat"/>
</dbReference>
<feature type="non-terminal residue" evidence="1">
    <location>
        <position position="1"/>
    </location>
</feature>
<proteinExistence type="predicted"/>
<dbReference type="EMBL" id="BARS01008163">
    <property type="protein sequence ID" value="GAF74834.1"/>
    <property type="molecule type" value="Genomic_DNA"/>
</dbReference>